<dbReference type="NCBIfam" id="TIGR01605">
    <property type="entry name" value="PYST-D"/>
    <property type="match status" value="1"/>
</dbReference>
<protein>
    <submittedName>
        <fullName evidence="2">Uncharacterized protein</fullName>
    </submittedName>
</protein>
<dbReference type="PaxDb" id="73239-Q7R948"/>
<dbReference type="AlphaFoldDB" id="Q7R948"/>
<keyword evidence="1" id="KW-0812">Transmembrane</keyword>
<keyword evidence="1" id="KW-0472">Membrane</keyword>
<proteinExistence type="predicted"/>
<feature type="transmembrane region" description="Helical" evidence="1">
    <location>
        <begin position="15"/>
        <end position="39"/>
    </location>
</feature>
<evidence type="ECO:0000313" key="2">
    <source>
        <dbReference type="EMBL" id="EAA19361.1"/>
    </source>
</evidence>
<keyword evidence="1" id="KW-1133">Transmembrane helix</keyword>
<evidence type="ECO:0000313" key="3">
    <source>
        <dbReference type="Proteomes" id="UP000008553"/>
    </source>
</evidence>
<dbReference type="Proteomes" id="UP000008553">
    <property type="component" value="Unassembled WGS sequence"/>
</dbReference>
<reference evidence="2 3" key="1">
    <citation type="journal article" date="2002" name="Nature">
        <title>Genome sequence and comparative analysis of the model rodent malaria parasite Plasmodium yoelii yoelii.</title>
        <authorList>
            <person name="Carlton J.M."/>
            <person name="Angiuoli S.V."/>
            <person name="Suh B.B."/>
            <person name="Kooij T.W."/>
            <person name="Pertea M."/>
            <person name="Silva J.C."/>
            <person name="Ermolaeva M.D."/>
            <person name="Allen J.E."/>
            <person name="Selengut J.D."/>
            <person name="Koo H.L."/>
            <person name="Peterson J.D."/>
            <person name="Pop M."/>
            <person name="Kosack D.S."/>
            <person name="Shumway M.F."/>
            <person name="Bidwell S.L."/>
            <person name="Shallom S.J."/>
            <person name="van Aken S.E."/>
            <person name="Riedmuller S.B."/>
            <person name="Feldblyum T.V."/>
            <person name="Cho J.K."/>
            <person name="Quackenbush J."/>
            <person name="Sedegah M."/>
            <person name="Shoaibi A."/>
            <person name="Cummings L.M."/>
            <person name="Florens L."/>
            <person name="Yates J.R."/>
            <person name="Raine J.D."/>
            <person name="Sinden R.E."/>
            <person name="Harris M.A."/>
            <person name="Cunningham D.A."/>
            <person name="Preiser P.R."/>
            <person name="Bergman L.W."/>
            <person name="Vaidya A.B."/>
            <person name="van Lin L.H."/>
            <person name="Janse C.J."/>
            <person name="Waters A.P."/>
            <person name="Smith H.O."/>
            <person name="White O.R."/>
            <person name="Salzberg S.L."/>
            <person name="Venter J.C."/>
            <person name="Fraser C.M."/>
            <person name="Hoffman S.L."/>
            <person name="Gardner M.J."/>
            <person name="Carucci D.J."/>
        </authorList>
    </citation>
    <scope>NUCLEOTIDE SEQUENCE [LARGE SCALE GENOMIC DNA]</scope>
    <source>
        <strain evidence="2 3">17XNL</strain>
    </source>
</reference>
<keyword evidence="3" id="KW-1185">Reference proteome</keyword>
<organism evidence="2 3">
    <name type="scientific">Plasmodium yoelii yoelii</name>
    <dbReference type="NCBI Taxonomy" id="73239"/>
    <lineage>
        <taxon>Eukaryota</taxon>
        <taxon>Sar</taxon>
        <taxon>Alveolata</taxon>
        <taxon>Apicomplexa</taxon>
        <taxon>Aconoidasida</taxon>
        <taxon>Haemosporida</taxon>
        <taxon>Plasmodiidae</taxon>
        <taxon>Plasmodium</taxon>
        <taxon>Plasmodium (Vinckeia)</taxon>
    </lineage>
</organism>
<feature type="non-terminal residue" evidence="2">
    <location>
        <position position="55"/>
    </location>
</feature>
<name>Q7R948_PLAYO</name>
<gene>
    <name evidence="2" type="ORF">PY07018</name>
</gene>
<dbReference type="InterPro" id="IPR006492">
    <property type="entry name" value="PYST_D"/>
</dbReference>
<comment type="caution">
    <text evidence="2">The sequence shown here is derived from an EMBL/GenBank/DDBJ whole genome shotgun (WGS) entry which is preliminary data.</text>
</comment>
<sequence length="55" mass="6559">MLWVKIEDVYVELTFGLGISITLHLIFYNLNTNLIYVPFCMLNFKKFKSTNMQPR</sequence>
<evidence type="ECO:0000256" key="1">
    <source>
        <dbReference type="SAM" id="Phobius"/>
    </source>
</evidence>
<accession>Q7R948</accession>
<dbReference type="InParanoid" id="Q7R948"/>
<dbReference type="EMBL" id="AABL01002485">
    <property type="protein sequence ID" value="EAA19361.1"/>
    <property type="molecule type" value="Genomic_DNA"/>
</dbReference>